<dbReference type="RefSeq" id="XP_037150248.1">
    <property type="nucleotide sequence ID" value="XM_037293419.1"/>
</dbReference>
<dbReference type="AlphaFoldDB" id="A0A8H6CC16"/>
<dbReference type="Proteomes" id="UP000593566">
    <property type="component" value="Unassembled WGS sequence"/>
</dbReference>
<dbReference type="EMBL" id="JACCJB010000015">
    <property type="protein sequence ID" value="KAF6220813.1"/>
    <property type="molecule type" value="Genomic_DNA"/>
</dbReference>
<evidence type="ECO:0000313" key="2">
    <source>
        <dbReference type="EMBL" id="KAF6220813.1"/>
    </source>
</evidence>
<organism evidence="2 3">
    <name type="scientific">Letharia lupina</name>
    <dbReference type="NCBI Taxonomy" id="560253"/>
    <lineage>
        <taxon>Eukaryota</taxon>
        <taxon>Fungi</taxon>
        <taxon>Dikarya</taxon>
        <taxon>Ascomycota</taxon>
        <taxon>Pezizomycotina</taxon>
        <taxon>Lecanoromycetes</taxon>
        <taxon>OSLEUM clade</taxon>
        <taxon>Lecanoromycetidae</taxon>
        <taxon>Lecanorales</taxon>
        <taxon>Lecanorineae</taxon>
        <taxon>Parmeliaceae</taxon>
        <taxon>Letharia</taxon>
    </lineage>
</organism>
<keyword evidence="1" id="KW-0812">Transmembrane</keyword>
<gene>
    <name evidence="2" type="ORF">HO133_002493</name>
</gene>
<comment type="caution">
    <text evidence="2">The sequence shown here is derived from an EMBL/GenBank/DDBJ whole genome shotgun (WGS) entry which is preliminary data.</text>
</comment>
<keyword evidence="3" id="KW-1185">Reference proteome</keyword>
<proteinExistence type="predicted"/>
<dbReference type="GeneID" id="59330906"/>
<protein>
    <submittedName>
        <fullName evidence="2">Uncharacterized protein</fullName>
    </submittedName>
</protein>
<accession>A0A8H6CC16</accession>
<keyword evidence="1" id="KW-1133">Transmembrane helix</keyword>
<keyword evidence="1" id="KW-0472">Membrane</keyword>
<evidence type="ECO:0000256" key="1">
    <source>
        <dbReference type="SAM" id="Phobius"/>
    </source>
</evidence>
<name>A0A8H6CC16_9LECA</name>
<feature type="transmembrane region" description="Helical" evidence="1">
    <location>
        <begin position="12"/>
        <end position="30"/>
    </location>
</feature>
<evidence type="ECO:0000313" key="3">
    <source>
        <dbReference type="Proteomes" id="UP000593566"/>
    </source>
</evidence>
<reference evidence="2 3" key="1">
    <citation type="journal article" date="2020" name="Genomics">
        <title>Complete, high-quality genomes from long-read metagenomic sequencing of two wolf lichen thalli reveals enigmatic genome architecture.</title>
        <authorList>
            <person name="McKenzie S.K."/>
            <person name="Walston R.F."/>
            <person name="Allen J.L."/>
        </authorList>
    </citation>
    <scope>NUCLEOTIDE SEQUENCE [LARGE SCALE GENOMIC DNA]</scope>
    <source>
        <strain evidence="2">WasteWater1</strain>
    </source>
</reference>
<sequence>MPPRWLRLLSKPYVFLPAGFLIINVAVSIFPDPPAVREANERKWAQAQQRREEAYERAVMEQIERANPGAFDRNWDPDRDRD</sequence>